<dbReference type="AlphaFoldDB" id="A0A5M4B475"/>
<dbReference type="OrthoDB" id="9811006at2"/>
<comment type="caution">
    <text evidence="2">The sequence shown here is derived from an EMBL/GenBank/DDBJ whole genome shotgun (WGS) entry which is preliminary data.</text>
</comment>
<proteinExistence type="predicted"/>
<feature type="domain" description="Lipid/polyisoprenoid-binding YceI-like" evidence="1">
    <location>
        <begin position="6"/>
        <end position="173"/>
    </location>
</feature>
<keyword evidence="3" id="KW-1185">Reference proteome</keyword>
<dbReference type="SUPFAM" id="SSF101874">
    <property type="entry name" value="YceI-like"/>
    <property type="match status" value="1"/>
</dbReference>
<reference evidence="2 3" key="1">
    <citation type="submission" date="2019-10" db="EMBL/GenBank/DDBJ databases">
        <title>Prolixibacter strains distinguished by the presence of nitrate reductase genes were adept at nitrate-dependent anaerobic corrosion of metallic iron and carbon steel.</title>
        <authorList>
            <person name="Iino T."/>
            <person name="Shono N."/>
            <person name="Ito K."/>
            <person name="Nakamura R."/>
            <person name="Sueoka K."/>
            <person name="Harayama S."/>
            <person name="Ohkuma M."/>
        </authorList>
    </citation>
    <scope>NUCLEOTIDE SEQUENCE [LARGE SCALE GENOMIC DNA]</scope>
    <source>
        <strain evidence="2 3">JCM 13498</strain>
    </source>
</reference>
<evidence type="ECO:0000313" key="3">
    <source>
        <dbReference type="Proteomes" id="UP000391834"/>
    </source>
</evidence>
<dbReference type="Gene3D" id="2.40.128.110">
    <property type="entry name" value="Lipid/polyisoprenoid-binding, YceI-like"/>
    <property type="match status" value="1"/>
</dbReference>
<dbReference type="SMART" id="SM00867">
    <property type="entry name" value="YceI"/>
    <property type="match status" value="1"/>
</dbReference>
<dbReference type="PANTHER" id="PTHR34406:SF1">
    <property type="entry name" value="PROTEIN YCEI"/>
    <property type="match status" value="1"/>
</dbReference>
<evidence type="ECO:0000259" key="1">
    <source>
        <dbReference type="SMART" id="SM00867"/>
    </source>
</evidence>
<sequence length="177" mass="20004">MKATTKWVADPSHSELMFKVKHMMITNVKGEFRKFQAEIDGEDLTKSPVRVTIDASSIFTNEDTRDTHLKSPDFFDVENHKELVFESTSFEQVDDDDYKLTGMLTIKGIAKEITLDVEFGGVNKDPWGNEKAGFSLEGKINRKDWGLNWNAALETGGVLVSDQVRISAEVQFVRQEA</sequence>
<dbReference type="Proteomes" id="UP000391834">
    <property type="component" value="Unassembled WGS sequence"/>
</dbReference>
<dbReference type="InterPro" id="IPR007372">
    <property type="entry name" value="Lipid/polyisoprenoid-bd_YceI"/>
</dbReference>
<protein>
    <submittedName>
        <fullName evidence="2">Polyisoprenoid-binding protein</fullName>
    </submittedName>
</protein>
<name>A0A5M4B475_9BACT</name>
<dbReference type="RefSeq" id="WP_025865715.1">
    <property type="nucleotide sequence ID" value="NZ_BLAX01000001.1"/>
</dbReference>
<accession>A0A5M4B475</accession>
<evidence type="ECO:0000313" key="2">
    <source>
        <dbReference type="EMBL" id="GET34979.1"/>
    </source>
</evidence>
<organism evidence="2 3">
    <name type="scientific">Prolixibacter bellariivorans</name>
    <dbReference type="NCBI Taxonomy" id="314319"/>
    <lineage>
        <taxon>Bacteria</taxon>
        <taxon>Pseudomonadati</taxon>
        <taxon>Bacteroidota</taxon>
        <taxon>Bacteroidia</taxon>
        <taxon>Marinilabiliales</taxon>
        <taxon>Prolixibacteraceae</taxon>
        <taxon>Prolixibacter</taxon>
    </lineage>
</organism>
<dbReference type="InterPro" id="IPR036761">
    <property type="entry name" value="TTHA0802/YceI-like_sf"/>
</dbReference>
<dbReference type="Pfam" id="PF04264">
    <property type="entry name" value="YceI"/>
    <property type="match status" value="1"/>
</dbReference>
<dbReference type="EMBL" id="BLAX01000001">
    <property type="protein sequence ID" value="GET34979.1"/>
    <property type="molecule type" value="Genomic_DNA"/>
</dbReference>
<gene>
    <name evidence="2" type="ORF">PbJCM13498_38420</name>
</gene>
<dbReference type="PANTHER" id="PTHR34406">
    <property type="entry name" value="PROTEIN YCEI"/>
    <property type="match status" value="1"/>
</dbReference>